<dbReference type="PATRIC" id="fig|1136941.3.peg.3893"/>
<dbReference type="SUPFAM" id="SSF52317">
    <property type="entry name" value="Class I glutamine amidotransferase-like"/>
    <property type="match status" value="1"/>
</dbReference>
<keyword evidence="4 8" id="KW-0808">Transferase</keyword>
<feature type="binding site" evidence="8">
    <location>
        <position position="163"/>
    </location>
    <ligand>
        <name>substrate</name>
    </ligand>
</feature>
<dbReference type="Pfam" id="PF04204">
    <property type="entry name" value="HTS"/>
    <property type="match status" value="1"/>
</dbReference>
<evidence type="ECO:0000256" key="7">
    <source>
        <dbReference type="ARBA" id="ARBA00049043"/>
    </source>
</evidence>
<feature type="active site" evidence="8">
    <location>
        <position position="237"/>
    </location>
</feature>
<feature type="binding site" evidence="8">
    <location>
        <position position="249"/>
    </location>
    <ligand>
        <name>substrate</name>
    </ligand>
</feature>
<evidence type="ECO:0000313" key="11">
    <source>
        <dbReference type="Proteomes" id="UP000063789"/>
    </source>
</evidence>
<comment type="similarity">
    <text evidence="8">Belongs to the MetA family.</text>
</comment>
<evidence type="ECO:0000256" key="4">
    <source>
        <dbReference type="ARBA" id="ARBA00022679"/>
    </source>
</evidence>
<dbReference type="KEGG" id="goq:ACH46_19020"/>
<dbReference type="AlphaFoldDB" id="A0A0N9NGF9"/>
<evidence type="ECO:0000256" key="5">
    <source>
        <dbReference type="ARBA" id="ARBA00023167"/>
    </source>
</evidence>
<dbReference type="Gene3D" id="3.40.50.880">
    <property type="match status" value="1"/>
</dbReference>
<feature type="binding site" evidence="8">
    <location>
        <position position="192"/>
    </location>
    <ligand>
        <name>substrate</name>
    </ligand>
</feature>
<dbReference type="GO" id="GO:0005737">
    <property type="term" value="C:cytoplasm"/>
    <property type="evidence" value="ECO:0007669"/>
    <property type="project" value="UniProtKB-SubCell"/>
</dbReference>
<reference evidence="11" key="1">
    <citation type="submission" date="2015-06" db="EMBL/GenBank/DDBJ databases">
        <title>Complete genome sequence and metabolic analysis of phthalate degradation pathway in Gordonia sp. QH-11.</title>
        <authorList>
            <person name="Jin D."/>
            <person name="Kong X."/>
            <person name="Bai Z."/>
        </authorList>
    </citation>
    <scope>NUCLEOTIDE SEQUENCE [LARGE SCALE GENOMIC DNA]</scope>
    <source>
        <strain evidence="11">QH-11</strain>
    </source>
</reference>
<feature type="active site" description="Acyl-thioester intermediate" evidence="8 9">
    <location>
        <position position="142"/>
    </location>
</feature>
<evidence type="ECO:0000256" key="6">
    <source>
        <dbReference type="ARBA" id="ARBA00023315"/>
    </source>
</evidence>
<comment type="function">
    <text evidence="8">Transfers an acetyl group from acetyl-CoA to L-homoserine, forming acetyl-L-homoserine.</text>
</comment>
<feature type="site" description="Important for substrate specificity" evidence="8">
    <location>
        <position position="192"/>
    </location>
</feature>
<dbReference type="GO" id="GO:0004414">
    <property type="term" value="F:homoserine O-acetyltransferase activity"/>
    <property type="evidence" value="ECO:0007669"/>
    <property type="project" value="UniProtKB-EC"/>
</dbReference>
<dbReference type="Proteomes" id="UP000063789">
    <property type="component" value="Chromosome"/>
</dbReference>
<organism evidence="10 11">
    <name type="scientific">Gordonia phthalatica</name>
    <dbReference type="NCBI Taxonomy" id="1136941"/>
    <lineage>
        <taxon>Bacteria</taxon>
        <taxon>Bacillati</taxon>
        <taxon>Actinomycetota</taxon>
        <taxon>Actinomycetes</taxon>
        <taxon>Mycobacteriales</taxon>
        <taxon>Gordoniaceae</taxon>
        <taxon>Gordonia</taxon>
    </lineage>
</organism>
<keyword evidence="2 8" id="KW-0963">Cytoplasm</keyword>
<dbReference type="CDD" id="cd03131">
    <property type="entry name" value="GATase1_HTS"/>
    <property type="match status" value="1"/>
</dbReference>
<sequence>MPVNIPRDLPARAILEDEGIFVMSDDRARSQDIRPMRIAILNLMPTKEATETQLLRVLGSTPLQVEVTLLHMASHASRNTPPEHLEEFYTTFEEVADQYFDGLIVTGAPIERLQFEDVDYWPEMETILDWSRDHVYSTMHICWGAQAGLYHHYGVPKYELPEKLSGIFEHRVLQPHSALLRGLDDTLTVPQSRHTDVHAEDIEATGAVDVLVVGDDAGVLLAATPDLRQVFITGHPEYDRDTLDREYKRDTEAGMNPQLPAHYYPNDDPSQAPKVTWRSYGVMVYANWLNHCVYQQVPFEQTLLKKD</sequence>
<keyword evidence="11" id="KW-1185">Reference proteome</keyword>
<comment type="subcellular location">
    <subcellularLocation>
        <location evidence="1 8">Cytoplasm</location>
    </subcellularLocation>
</comment>
<feature type="site" description="Important for acyl-CoA specificity" evidence="8">
    <location>
        <position position="111"/>
    </location>
</feature>
<proteinExistence type="inferred from homology"/>
<dbReference type="EC" id="2.3.1.31" evidence="8"/>
<keyword evidence="5 8" id="KW-0486">Methionine biosynthesis</keyword>
<dbReference type="GO" id="GO:0008899">
    <property type="term" value="F:homoserine O-succinyltransferase activity"/>
    <property type="evidence" value="ECO:0007669"/>
    <property type="project" value="UniProtKB-UniRule"/>
</dbReference>
<dbReference type="FunFam" id="3.40.50.880:FF:000004">
    <property type="entry name" value="Homoserine O-succinyltransferase"/>
    <property type="match status" value="1"/>
</dbReference>
<dbReference type="RefSeq" id="WP_062394332.1">
    <property type="nucleotide sequence ID" value="NZ_CP011853.1"/>
</dbReference>
<dbReference type="EMBL" id="CP011853">
    <property type="protein sequence ID" value="ALG86203.1"/>
    <property type="molecule type" value="Genomic_DNA"/>
</dbReference>
<dbReference type="InterPro" id="IPR029062">
    <property type="entry name" value="Class_I_gatase-like"/>
</dbReference>
<dbReference type="UniPathway" id="UPA00051">
    <property type="reaction ID" value="UER00074"/>
</dbReference>
<comment type="caution">
    <text evidence="8">Lacks conserved residue(s) required for the propagation of feature annotation.</text>
</comment>
<comment type="catalytic activity">
    <reaction evidence="7 8">
        <text>L-homoserine + acetyl-CoA = O-acetyl-L-homoserine + CoA</text>
        <dbReference type="Rhea" id="RHEA:13701"/>
        <dbReference type="ChEBI" id="CHEBI:57287"/>
        <dbReference type="ChEBI" id="CHEBI:57288"/>
        <dbReference type="ChEBI" id="CHEBI:57476"/>
        <dbReference type="ChEBI" id="CHEBI:57716"/>
        <dbReference type="EC" id="2.3.1.31"/>
    </reaction>
</comment>
<evidence type="ECO:0000256" key="1">
    <source>
        <dbReference type="ARBA" id="ARBA00004496"/>
    </source>
</evidence>
<dbReference type="OrthoDB" id="9772423at2"/>
<keyword evidence="6 8" id="KW-0012">Acyltransferase</keyword>
<protein>
    <recommendedName>
        <fullName evidence="8">Homoserine O-acetyltransferase</fullName>
        <shortName evidence="8">HAT</shortName>
        <ecNumber evidence="8">2.3.1.31</ecNumber>
    </recommendedName>
    <alternativeName>
        <fullName evidence="8">Homoserine transacetylase</fullName>
        <shortName evidence="8">HTA</shortName>
    </alternativeName>
</protein>
<dbReference type="HAMAP" id="MF_00295">
    <property type="entry name" value="MetA_acyltransf"/>
    <property type="match status" value="1"/>
</dbReference>
<gene>
    <name evidence="8" type="primary">metAA</name>
    <name evidence="10" type="ORF">ACH46_19020</name>
</gene>
<dbReference type="PANTHER" id="PTHR20919">
    <property type="entry name" value="HOMOSERINE O-SUCCINYLTRANSFERASE"/>
    <property type="match status" value="1"/>
</dbReference>
<evidence type="ECO:0000256" key="9">
    <source>
        <dbReference type="PIRSR" id="PIRSR000450-1"/>
    </source>
</evidence>
<dbReference type="PIRSF" id="PIRSF000450">
    <property type="entry name" value="H_ser_succinyltr"/>
    <property type="match status" value="1"/>
</dbReference>
<evidence type="ECO:0000256" key="2">
    <source>
        <dbReference type="ARBA" id="ARBA00022490"/>
    </source>
</evidence>
<evidence type="ECO:0000313" key="10">
    <source>
        <dbReference type="EMBL" id="ALG86203.1"/>
    </source>
</evidence>
<dbReference type="NCBIfam" id="TIGR01001">
    <property type="entry name" value="metA"/>
    <property type="match status" value="1"/>
</dbReference>
<keyword evidence="3 8" id="KW-0028">Amino-acid biosynthesis</keyword>
<dbReference type="InterPro" id="IPR005697">
    <property type="entry name" value="HST_MetA"/>
</dbReference>
<reference evidence="10 11" key="2">
    <citation type="journal article" date="2017" name="Int. J. Syst. Evol. Microbiol.">
        <title>Gordonia phthalatica sp. nov., a di-n-butyl phthalate-degrading bacterium isolated from activated sludge.</title>
        <authorList>
            <person name="Jin D."/>
            <person name="Kong X."/>
            <person name="Jia M."/>
            <person name="Yu X."/>
            <person name="Wang X."/>
            <person name="Zhuang X."/>
            <person name="Deng Y."/>
            <person name="Bai Z."/>
        </authorList>
    </citation>
    <scope>NUCLEOTIDE SEQUENCE [LARGE SCALE GENOMIC DNA]</scope>
    <source>
        <strain evidence="10 11">QH-11</strain>
    </source>
</reference>
<evidence type="ECO:0000256" key="8">
    <source>
        <dbReference type="HAMAP-Rule" id="MF_00295"/>
    </source>
</evidence>
<comment type="pathway">
    <text evidence="8">Amino-acid biosynthesis; L-methionine biosynthesis via de novo pathway; O-acetyl-L-homoserine from L-homoserine: step 1/1.</text>
</comment>
<dbReference type="STRING" id="1136941.ACH46_19020"/>
<dbReference type="InterPro" id="IPR033752">
    <property type="entry name" value="MetA_family"/>
</dbReference>
<accession>A0A0N9NGF9</accession>
<dbReference type="GO" id="GO:0019281">
    <property type="term" value="P:L-methionine biosynthetic process from homoserine via O-succinyl-L-homoserine and cystathionine"/>
    <property type="evidence" value="ECO:0007669"/>
    <property type="project" value="InterPro"/>
</dbReference>
<evidence type="ECO:0000256" key="3">
    <source>
        <dbReference type="ARBA" id="ARBA00022605"/>
    </source>
</evidence>
<dbReference type="PANTHER" id="PTHR20919:SF0">
    <property type="entry name" value="HOMOSERINE O-SUCCINYLTRANSFERASE"/>
    <property type="match status" value="1"/>
</dbReference>
<feature type="active site" description="Proton acceptor" evidence="8">
    <location>
        <position position="235"/>
    </location>
</feature>
<name>A0A0N9NGF9_9ACTN</name>